<evidence type="ECO:0000256" key="4">
    <source>
        <dbReference type="SAM" id="Phobius"/>
    </source>
</evidence>
<dbReference type="InterPro" id="IPR015915">
    <property type="entry name" value="Kelch-typ_b-propeller"/>
</dbReference>
<evidence type="ECO:0000313" key="8">
    <source>
        <dbReference type="Proteomes" id="UP001234581"/>
    </source>
</evidence>
<keyword evidence="1 2" id="KW-0728">SH3 domain</keyword>
<accession>A0AAD7XWM3</accession>
<feature type="signal peptide" evidence="5">
    <location>
        <begin position="1"/>
        <end position="18"/>
    </location>
</feature>
<feature type="compositionally biased region" description="Polar residues" evidence="3">
    <location>
        <begin position="1749"/>
        <end position="1765"/>
    </location>
</feature>
<feature type="region of interest" description="Disordered" evidence="3">
    <location>
        <begin position="1682"/>
        <end position="1709"/>
    </location>
</feature>
<name>A0AAD7XWM3_9FUNG</name>
<feature type="compositionally biased region" description="Low complexity" evidence="3">
    <location>
        <begin position="1421"/>
        <end position="1431"/>
    </location>
</feature>
<evidence type="ECO:0000313" key="7">
    <source>
        <dbReference type="EMBL" id="KAJ8652792.1"/>
    </source>
</evidence>
<dbReference type="Pfam" id="PF00018">
    <property type="entry name" value="SH3_1"/>
    <property type="match status" value="1"/>
</dbReference>
<dbReference type="InterPro" id="IPR024982">
    <property type="entry name" value="Rax2-like_C"/>
</dbReference>
<keyword evidence="4" id="KW-0472">Membrane</keyword>
<dbReference type="GeneID" id="83218998"/>
<proteinExistence type="predicted"/>
<dbReference type="InterPro" id="IPR036028">
    <property type="entry name" value="SH3-like_dom_sf"/>
</dbReference>
<dbReference type="Pfam" id="PF20842">
    <property type="entry name" value="Rax2_2"/>
    <property type="match status" value="1"/>
</dbReference>
<dbReference type="RefSeq" id="XP_058337706.1">
    <property type="nucleotide sequence ID" value="XM_058491562.1"/>
</dbReference>
<evidence type="ECO:0000256" key="2">
    <source>
        <dbReference type="PROSITE-ProRule" id="PRU00192"/>
    </source>
</evidence>
<dbReference type="Pfam" id="PF20843">
    <property type="entry name" value="Rax2_3"/>
    <property type="match status" value="1"/>
</dbReference>
<feature type="domain" description="SH3" evidence="6">
    <location>
        <begin position="2037"/>
        <end position="2101"/>
    </location>
</feature>
<feature type="region of interest" description="Disordered" evidence="3">
    <location>
        <begin position="1273"/>
        <end position="1296"/>
    </location>
</feature>
<feature type="region of interest" description="Disordered" evidence="3">
    <location>
        <begin position="1724"/>
        <end position="1765"/>
    </location>
</feature>
<evidence type="ECO:0000256" key="3">
    <source>
        <dbReference type="SAM" id="MobiDB-lite"/>
    </source>
</evidence>
<feature type="chain" id="PRO_5042179895" description="SH3 domain-containing protein" evidence="5">
    <location>
        <begin position="19"/>
        <end position="2103"/>
    </location>
</feature>
<dbReference type="InterPro" id="IPR001452">
    <property type="entry name" value="SH3_domain"/>
</dbReference>
<evidence type="ECO:0000256" key="5">
    <source>
        <dbReference type="SAM" id="SignalP"/>
    </source>
</evidence>
<sequence length="2103" mass="222351">MIWRVCLWTLTLLTLTQPQQHTAHATFIQHPVIDLEQLQQIGIAGPYRGISLYTDTRQLTELPHSTASIVSFSNQTFELLASTSTHGSIYATCTMAKDNGYDLYVGGEFMQLGSLNASNIAVIDLSTGTVSALANGLDGAVYTLYCDNKSRTVYVGGSFLAPVADAPQYAESLAYFGGGTAAWLNNTWHGLPWKGFNRPVTTITKHENTGIVYFGGQFDTSADGQMYYAPASQPVSLASPAKITATNSGTENNDPQNAVCPETLDQTPWLVLDDMKGTWEASFPYSVTPSLIRLGNTHLDGRGTKNFSVISIPNNVPFNLTYIDPVTKKLTTCSTDCSLSDDVSIEYQDFQVGDSTLSSGIRIEISSWYGQGAGLSAVEIFMSEIFVYAVDSLNGKACVSSMDYTQRSHVKTTGSWRSGLFDNSYVYTLATTMSQSQMASSKAAVDFIPYLPEAGTYEVYLYAPACGNSCSGRTQVDVTTYALEGGPSTMKTVDLNSKNDNTFLVYSGEISATTVDFQPYVTVKVAHNATATSNNVTIDLQAVQFIKQASNTTLTSMLEFTPDNAQIKTNATLSGSYGPLQDNIPYGSEVKALDATDGNVYIGGKFSSPAGSNATYQNIVRYDFATKKLVGLNNAGVNGPVMSFLRDDSHLYVGGSFSGLANGKSDGMNNIARYSIGQDTWDALSGGVNGPVEAMHFSADSKFIIASGNHTGAFNDPKVTTTFNTTSGNAWWSVSNHTWVHDKEYLSGAVYGVFHMDNNSLPSTVYAGNLKAAQTYQSRGFSFLDQHDALSSLPVYPDGSKLLSITAGAYWSDTKHGNTTTMILGGEFQLEDNIENVALYANDSWSGIGAQWNGPISTMAVNGGYLYIGGSFSATNTSGIAIYDLVNKTFVPVPELHTADKSPAQVNAIHYHPQENVMLIAGNFSTAGSLSCAAVCTLNPTNHQWNNLGDKGISGDALDFALTETKLLVAGNLELDGSTIPLAQYDYDTKGWSPVTTDMTDSGLPGNTTAVSYDSGTQKAFISGLKDNNAYLRVWDGQGFVTPDDELGSGSFIRQVTVLPLKESGQSDLFGNDKTVLLAAGFLNLGGYGNLSSALYNGSAWIPYLSVSSDNGATNTLSNVFFKSYDVDLTRPDYLPAPIVVLVSVAGALGIVFLIVLCGLCILYAKRRKEAKVNPAGNPASYYGKPPQRPESVLAMINNAGAAGLMYDPKKGISDDTTIAGGGEMYSIGKDKVPEMTETNNGLKGGTGAMGGFTTGVAAATAATATAAGAAAAAATRDERPHETLSNLGAQSRSADNVTRDMSNNAPYIAPSSAGGLAGAAVTASALSGNRQSYNPFRASAVGLAVSNDWSDAAKANNSNSNYASRTITNGGQDSMYLGNLAPEPVAASSNVRWTNAPTAEATSATIIPDPLSTLAPSPVPSQVPSAAPSSTLTGEGAGAVRWTNVPSGGDNMATATVGPVSMMSTSPVPSATTPDESNPAAVRWTNVPALDGPTTATVGPVSMYSTSSMLVTNDGQPASSSNVRWTNTEDASGAIGAAMVMAPVIGRENNNDHTRSIAGEHEASNVRWTNYTTHEDQGVAMLRPVTAVSMYSDASFGPTPEFGGVSNNNDLFATSSTRPSMTDFSSDPDIVRWTTAPNVDSAKATAIITKDNTSSSLAMPASGTMATGVAATAAAAAVATTTTSASHQSRDMLRPSSESSMDHPRSIPRQYESGLDLASLTVSDVSENESNDKYSGVVTNERPLSHVEANNSSNDPPYPSYNTKDMLSETAALASSSSAAVAAASASAMHSSPSQPQSTAAVAQHASSQPYSEAMMPSTTYQPALTAMQPSSSQQPEPAKSVTTDEEKEDGGKRDIESSLFKTSSFRWSETPSLPPIDTNLVFSAPSHPMSSPLGTPDDPSVRWKETHAASPIERGHAPQIIGASAATVTVTQAHRQVNDDDDDDDDDTENSSNDGDGRDDDDMASQGRKNSLGAAAALDGRAASKRMVQDYFSSRDPALAGTKEAPNGKQYHKDFVAAMEAAALNNRDDLPSTEDHPHLYYAKFDFNAREHGELGFDKGDPIIVVDRSDDIWWMGYKDNGEHGPMQGVFPSNYVERASPPS</sequence>
<dbReference type="SMART" id="SM00326">
    <property type="entry name" value="SH3"/>
    <property type="match status" value="1"/>
</dbReference>
<dbReference type="InterPro" id="IPR048266">
    <property type="entry name" value="Rax2-like_second"/>
</dbReference>
<keyword evidence="4" id="KW-1133">Transmembrane helix</keyword>
<keyword evidence="4" id="KW-0812">Transmembrane</keyword>
<feature type="compositionally biased region" description="Acidic residues" evidence="3">
    <location>
        <begin position="1941"/>
        <end position="1951"/>
    </location>
</feature>
<feature type="compositionally biased region" description="Polar residues" evidence="3">
    <location>
        <begin position="1861"/>
        <end position="1873"/>
    </location>
</feature>
<dbReference type="InterPro" id="IPR048265">
    <property type="entry name" value="Rax2-like_third"/>
</dbReference>
<dbReference type="Gene3D" id="2.30.30.40">
    <property type="entry name" value="SH3 Domains"/>
    <property type="match status" value="1"/>
</dbReference>
<feature type="compositionally biased region" description="Polar residues" evidence="3">
    <location>
        <begin position="1796"/>
        <end position="1837"/>
    </location>
</feature>
<dbReference type="PANTHER" id="PTHR31778">
    <property type="entry name" value="BUD SITE SELECTION PROTEIN RAX2"/>
    <property type="match status" value="1"/>
</dbReference>
<keyword evidence="5" id="KW-0732">Signal</keyword>
<gene>
    <name evidence="7" type="ORF">O0I10_011598</name>
</gene>
<evidence type="ECO:0000256" key="1">
    <source>
        <dbReference type="ARBA" id="ARBA00022443"/>
    </source>
</evidence>
<feature type="region of interest" description="Disordered" evidence="3">
    <location>
        <begin position="1412"/>
        <end position="1437"/>
    </location>
</feature>
<dbReference type="PANTHER" id="PTHR31778:SF2">
    <property type="entry name" value="BUD SITE SELECTION PROTEIN RAX2"/>
    <property type="match status" value="1"/>
</dbReference>
<dbReference type="SUPFAM" id="SSF50044">
    <property type="entry name" value="SH3-domain"/>
    <property type="match status" value="1"/>
</dbReference>
<evidence type="ECO:0000259" key="6">
    <source>
        <dbReference type="PROSITE" id="PS50002"/>
    </source>
</evidence>
<feature type="region of interest" description="Disordered" evidence="3">
    <location>
        <begin position="1789"/>
        <end position="1969"/>
    </location>
</feature>
<feature type="compositionally biased region" description="Polar residues" evidence="3">
    <location>
        <begin position="1284"/>
        <end position="1296"/>
    </location>
</feature>
<dbReference type="EMBL" id="JARTCD010000094">
    <property type="protein sequence ID" value="KAJ8652792.1"/>
    <property type="molecule type" value="Genomic_DNA"/>
</dbReference>
<feature type="transmembrane region" description="Helical" evidence="4">
    <location>
        <begin position="1139"/>
        <end position="1165"/>
    </location>
</feature>
<keyword evidence="8" id="KW-1185">Reference proteome</keyword>
<protein>
    <recommendedName>
        <fullName evidence="6">SH3 domain-containing protein</fullName>
    </recommendedName>
</protein>
<dbReference type="Gene3D" id="2.120.10.80">
    <property type="entry name" value="Kelch-type beta propeller"/>
    <property type="match status" value="1"/>
</dbReference>
<dbReference type="PROSITE" id="PS50002">
    <property type="entry name" value="SH3"/>
    <property type="match status" value="1"/>
</dbReference>
<dbReference type="SUPFAM" id="SSF69322">
    <property type="entry name" value="Tricorn protease domain 2"/>
    <property type="match status" value="1"/>
</dbReference>
<organism evidence="7 8">
    <name type="scientific">Lichtheimia ornata</name>
    <dbReference type="NCBI Taxonomy" id="688661"/>
    <lineage>
        <taxon>Eukaryota</taxon>
        <taxon>Fungi</taxon>
        <taxon>Fungi incertae sedis</taxon>
        <taxon>Mucoromycota</taxon>
        <taxon>Mucoromycotina</taxon>
        <taxon>Mucoromycetes</taxon>
        <taxon>Mucorales</taxon>
        <taxon>Lichtheimiaceae</taxon>
        <taxon>Lichtheimia</taxon>
    </lineage>
</organism>
<reference evidence="7 8" key="1">
    <citation type="submission" date="2023-03" db="EMBL/GenBank/DDBJ databases">
        <title>Genome sequence of Lichtheimia ornata CBS 291.66.</title>
        <authorList>
            <person name="Mohabir J.T."/>
            <person name="Shea T.P."/>
            <person name="Kurbessoian T."/>
            <person name="Berby B."/>
            <person name="Fontaine J."/>
            <person name="Livny J."/>
            <person name="Gnirke A."/>
            <person name="Stajich J.E."/>
            <person name="Cuomo C.A."/>
        </authorList>
    </citation>
    <scope>NUCLEOTIDE SEQUENCE [LARGE SCALE GENOMIC DNA]</scope>
    <source>
        <strain evidence="7">CBS 291.66</strain>
    </source>
</reference>
<dbReference type="Proteomes" id="UP001234581">
    <property type="component" value="Unassembled WGS sequence"/>
</dbReference>
<feature type="compositionally biased region" description="Polar residues" evidence="3">
    <location>
        <begin position="1928"/>
        <end position="1937"/>
    </location>
</feature>
<dbReference type="GO" id="GO:1902929">
    <property type="term" value="C:plasma membrane of growing cell tip"/>
    <property type="evidence" value="ECO:0007669"/>
    <property type="project" value="TreeGrafter"/>
</dbReference>
<dbReference type="Pfam" id="PF12768">
    <property type="entry name" value="Rax2"/>
    <property type="match status" value="1"/>
</dbReference>
<comment type="caution">
    <text evidence="7">The sequence shown here is derived from an EMBL/GenBank/DDBJ whole genome shotgun (WGS) entry which is preliminary data.</text>
</comment>